<proteinExistence type="predicted"/>
<comment type="caution">
    <text evidence="1">The sequence shown here is derived from an EMBL/GenBank/DDBJ whole genome shotgun (WGS) entry which is preliminary data.</text>
</comment>
<accession>A0ABQ7MBK5</accession>
<keyword evidence="2" id="KW-1185">Reference proteome</keyword>
<organism evidence="1 2">
    <name type="scientific">Brassica rapa subsp. trilocularis</name>
    <dbReference type="NCBI Taxonomy" id="1813537"/>
    <lineage>
        <taxon>Eukaryota</taxon>
        <taxon>Viridiplantae</taxon>
        <taxon>Streptophyta</taxon>
        <taxon>Embryophyta</taxon>
        <taxon>Tracheophyta</taxon>
        <taxon>Spermatophyta</taxon>
        <taxon>Magnoliopsida</taxon>
        <taxon>eudicotyledons</taxon>
        <taxon>Gunneridae</taxon>
        <taxon>Pentapetalae</taxon>
        <taxon>rosids</taxon>
        <taxon>malvids</taxon>
        <taxon>Brassicales</taxon>
        <taxon>Brassicaceae</taxon>
        <taxon>Brassiceae</taxon>
        <taxon>Brassica</taxon>
    </lineage>
</organism>
<sequence>MFSLYGARDTYHGYRSKMMEQKEVVHAVSKKGNLVFYDNQKRLFMYYPWTNEIHCLSLDTCAIST</sequence>
<gene>
    <name evidence="1" type="primary">A05p004970.1_BraROA</name>
    <name evidence="1" type="ORF">IGI04_017579</name>
</gene>
<reference evidence="1 2" key="1">
    <citation type="submission" date="2021-03" db="EMBL/GenBank/DDBJ databases">
        <authorList>
            <person name="King G.J."/>
            <person name="Bancroft I."/>
            <person name="Baten A."/>
            <person name="Bloomfield J."/>
            <person name="Borpatragohain P."/>
            <person name="He Z."/>
            <person name="Irish N."/>
            <person name="Irwin J."/>
            <person name="Liu K."/>
            <person name="Mauleon R.P."/>
            <person name="Moore J."/>
            <person name="Morris R."/>
            <person name="Ostergaard L."/>
            <person name="Wang B."/>
            <person name="Wells R."/>
        </authorList>
    </citation>
    <scope>NUCLEOTIDE SEQUENCE [LARGE SCALE GENOMIC DNA]</scope>
    <source>
        <strain evidence="1">R-o-18</strain>
        <tissue evidence="1">Leaf</tissue>
    </source>
</reference>
<name>A0ABQ7MBK5_BRACM</name>
<dbReference type="EMBL" id="JADBGQ010000005">
    <property type="protein sequence ID" value="KAG5395765.1"/>
    <property type="molecule type" value="Genomic_DNA"/>
</dbReference>
<evidence type="ECO:0000313" key="2">
    <source>
        <dbReference type="Proteomes" id="UP000823674"/>
    </source>
</evidence>
<dbReference type="Proteomes" id="UP000823674">
    <property type="component" value="Chromosome A05"/>
</dbReference>
<protein>
    <submittedName>
        <fullName evidence="1">Uncharacterized protein</fullName>
    </submittedName>
</protein>
<evidence type="ECO:0000313" key="1">
    <source>
        <dbReference type="EMBL" id="KAG5395765.1"/>
    </source>
</evidence>